<keyword evidence="5" id="KW-1185">Reference proteome</keyword>
<dbReference type="InterPro" id="IPR008928">
    <property type="entry name" value="6-hairpin_glycosidase_sf"/>
</dbReference>
<dbReference type="InterPro" id="IPR043757">
    <property type="entry name" value="DUF5703_N"/>
</dbReference>
<dbReference type="GeneID" id="17297482"/>
<feature type="chain" id="PRO_5008770595" description="DUF5703 domain-containing protein" evidence="1">
    <location>
        <begin position="26"/>
        <end position="774"/>
    </location>
</feature>
<dbReference type="Proteomes" id="UP000011087">
    <property type="component" value="Unassembled WGS sequence"/>
</dbReference>
<feature type="domain" description="DUF5703" evidence="2">
    <location>
        <begin position="53"/>
        <end position="324"/>
    </location>
</feature>
<dbReference type="AlphaFoldDB" id="L1IY59"/>
<gene>
    <name evidence="3" type="ORF">GUITHDRAFT_113066</name>
</gene>
<dbReference type="STRING" id="905079.L1IY59"/>
<evidence type="ECO:0000313" key="5">
    <source>
        <dbReference type="Proteomes" id="UP000011087"/>
    </source>
</evidence>
<dbReference type="SUPFAM" id="SSF48208">
    <property type="entry name" value="Six-hairpin glycosidases"/>
    <property type="match status" value="1"/>
</dbReference>
<accession>L1IY59</accession>
<proteinExistence type="predicted"/>
<dbReference type="InterPro" id="IPR012341">
    <property type="entry name" value="6hp_glycosidase-like_sf"/>
</dbReference>
<dbReference type="OrthoDB" id="269227at2759"/>
<dbReference type="PaxDb" id="55529-EKX40799"/>
<keyword evidence="1" id="KW-0732">Signal</keyword>
<dbReference type="OMA" id="FPAFWGP"/>
<dbReference type="RefSeq" id="XP_005827779.1">
    <property type="nucleotide sequence ID" value="XM_005827722.1"/>
</dbReference>
<dbReference type="eggNOG" id="ENOG502S39Q">
    <property type="taxonomic scope" value="Eukaryota"/>
</dbReference>
<sequence>MNQAFRRASHRLWILTCSLVVVVLTFIHPCAVCVGAPSKQGNDVLNGRYDISWRSPSNSSKDSMPLGNGDLAANVWTEAATGDVVVLLAKSDSWSEEARLLKLGELRISVYPRQQDKGDVLFEQTLHLANATISITTKDVRIQLWVHADTNKLRVSVRSHLVETNVRASLRIWRNESRKFRRGEEGGAYGCNCRENLVRPDSMYEDPNAIVWYHRNGNETCYEHSLALEGIGGGEDPLRFLTSGGSVEGRTVDGSEYRPMVKKSAHVLESVEAAHEHRLVVSAVTMRAAEIHQWLDELTKVRQREVAMADHRRWWEKFWSKSLIDIRQDGQEKEATNDDAFLVSRAFALERFMIAAGGRGEFPIKFNGGLFTVGSDRYDEDYREWGGGGFWFQNTRLIYWSMMESGDFALMDPFFNMYNKSLKLHEARSMRWFQHGGVRVPEVMMFWGGYAGETYGCDRGDKPVWAVSNPYVRHSTSQAVELLAMQLERMRYFDIPSRAAGDFLERLLLPLLEGVMTFYLQHFQVDREGKLVLAPSQCLETLQEAINPLPDVAGLVHVVQELLSLPPSFLPASVRATLQAFSSKIPRIPTGLLGSSRQCTRSAQILKEDTLACLREGGEAAAPDGSERILPAEVWRDRRENIENPELYGIFPFPVFGRSQPTWQNISLEVASSSYRHRKVACNVGWCQDIVQAALLGLVNESAAMLVDRARAPSLRFPGFWLQHFDFTPEVDHGVVAKLALQRMLIQFFLFPLPLPSFLCTPSVSIANVLPNQS</sequence>
<dbReference type="EnsemblProtists" id="EKX40799">
    <property type="protein sequence ID" value="EKX40799"/>
    <property type="gene ID" value="GUITHDRAFT_113066"/>
</dbReference>
<reference evidence="5" key="2">
    <citation type="submission" date="2012-11" db="EMBL/GenBank/DDBJ databases">
        <authorList>
            <person name="Kuo A."/>
            <person name="Curtis B.A."/>
            <person name="Tanifuji G."/>
            <person name="Burki F."/>
            <person name="Gruber A."/>
            <person name="Irimia M."/>
            <person name="Maruyama S."/>
            <person name="Arias M.C."/>
            <person name="Ball S.G."/>
            <person name="Gile G.H."/>
            <person name="Hirakawa Y."/>
            <person name="Hopkins J.F."/>
            <person name="Rensing S.A."/>
            <person name="Schmutz J."/>
            <person name="Symeonidi A."/>
            <person name="Elias M."/>
            <person name="Eveleigh R.J."/>
            <person name="Herman E.K."/>
            <person name="Klute M.J."/>
            <person name="Nakayama T."/>
            <person name="Obornik M."/>
            <person name="Reyes-Prieto A."/>
            <person name="Armbrust E.V."/>
            <person name="Aves S.J."/>
            <person name="Beiko R.G."/>
            <person name="Coutinho P."/>
            <person name="Dacks J.B."/>
            <person name="Durnford D.G."/>
            <person name="Fast N.M."/>
            <person name="Green B.R."/>
            <person name="Grisdale C."/>
            <person name="Hempe F."/>
            <person name="Henrissat B."/>
            <person name="Hoppner M.P."/>
            <person name="Ishida K.-I."/>
            <person name="Kim E."/>
            <person name="Koreny L."/>
            <person name="Kroth P.G."/>
            <person name="Liu Y."/>
            <person name="Malik S.-B."/>
            <person name="Maier U.G."/>
            <person name="McRose D."/>
            <person name="Mock T."/>
            <person name="Neilson J.A."/>
            <person name="Onodera N.T."/>
            <person name="Poole A.M."/>
            <person name="Pritham E.J."/>
            <person name="Richards T.A."/>
            <person name="Rocap G."/>
            <person name="Roy S.W."/>
            <person name="Sarai C."/>
            <person name="Schaack S."/>
            <person name="Shirato S."/>
            <person name="Slamovits C.H."/>
            <person name="Spencer D.F."/>
            <person name="Suzuki S."/>
            <person name="Worden A.Z."/>
            <person name="Zauner S."/>
            <person name="Barry K."/>
            <person name="Bell C."/>
            <person name="Bharti A.K."/>
            <person name="Crow J.A."/>
            <person name="Grimwood J."/>
            <person name="Kramer R."/>
            <person name="Lindquist E."/>
            <person name="Lucas S."/>
            <person name="Salamov A."/>
            <person name="McFadden G.I."/>
            <person name="Lane C.E."/>
            <person name="Keeling P.J."/>
            <person name="Gray M.W."/>
            <person name="Grigoriev I.V."/>
            <person name="Archibald J.M."/>
        </authorList>
    </citation>
    <scope>NUCLEOTIDE SEQUENCE</scope>
    <source>
        <strain evidence="5">CCMP2712</strain>
    </source>
</reference>
<reference evidence="4" key="3">
    <citation type="submission" date="2016-03" db="UniProtKB">
        <authorList>
            <consortium name="EnsemblProtists"/>
        </authorList>
    </citation>
    <scope>IDENTIFICATION</scope>
</reference>
<organism evidence="3">
    <name type="scientific">Guillardia theta (strain CCMP2712)</name>
    <name type="common">Cryptophyte</name>
    <dbReference type="NCBI Taxonomy" id="905079"/>
    <lineage>
        <taxon>Eukaryota</taxon>
        <taxon>Cryptophyceae</taxon>
        <taxon>Pyrenomonadales</taxon>
        <taxon>Geminigeraceae</taxon>
        <taxon>Guillardia</taxon>
    </lineage>
</organism>
<feature type="signal peptide" evidence="1">
    <location>
        <begin position="1"/>
        <end position="25"/>
    </location>
</feature>
<evidence type="ECO:0000313" key="3">
    <source>
        <dbReference type="EMBL" id="EKX40799.1"/>
    </source>
</evidence>
<dbReference type="EMBL" id="JH993028">
    <property type="protein sequence ID" value="EKX40799.1"/>
    <property type="molecule type" value="Genomic_DNA"/>
</dbReference>
<protein>
    <recommendedName>
        <fullName evidence="2">DUF5703 domain-containing protein</fullName>
    </recommendedName>
</protein>
<dbReference type="Gene3D" id="1.50.10.10">
    <property type="match status" value="1"/>
</dbReference>
<dbReference type="GO" id="GO:0005975">
    <property type="term" value="P:carbohydrate metabolic process"/>
    <property type="evidence" value="ECO:0007669"/>
    <property type="project" value="InterPro"/>
</dbReference>
<name>L1IY59_GUITC</name>
<reference evidence="3 5" key="1">
    <citation type="journal article" date="2012" name="Nature">
        <title>Algal genomes reveal evolutionary mosaicism and the fate of nucleomorphs.</title>
        <authorList>
            <consortium name="DOE Joint Genome Institute"/>
            <person name="Curtis B.A."/>
            <person name="Tanifuji G."/>
            <person name="Burki F."/>
            <person name="Gruber A."/>
            <person name="Irimia M."/>
            <person name="Maruyama S."/>
            <person name="Arias M.C."/>
            <person name="Ball S.G."/>
            <person name="Gile G.H."/>
            <person name="Hirakawa Y."/>
            <person name="Hopkins J.F."/>
            <person name="Kuo A."/>
            <person name="Rensing S.A."/>
            <person name="Schmutz J."/>
            <person name="Symeonidi A."/>
            <person name="Elias M."/>
            <person name="Eveleigh R.J."/>
            <person name="Herman E.K."/>
            <person name="Klute M.J."/>
            <person name="Nakayama T."/>
            <person name="Obornik M."/>
            <person name="Reyes-Prieto A."/>
            <person name="Armbrust E.V."/>
            <person name="Aves S.J."/>
            <person name="Beiko R.G."/>
            <person name="Coutinho P."/>
            <person name="Dacks J.B."/>
            <person name="Durnford D.G."/>
            <person name="Fast N.M."/>
            <person name="Green B.R."/>
            <person name="Grisdale C.J."/>
            <person name="Hempel F."/>
            <person name="Henrissat B."/>
            <person name="Hoppner M.P."/>
            <person name="Ishida K."/>
            <person name="Kim E."/>
            <person name="Koreny L."/>
            <person name="Kroth P.G."/>
            <person name="Liu Y."/>
            <person name="Malik S.B."/>
            <person name="Maier U.G."/>
            <person name="McRose D."/>
            <person name="Mock T."/>
            <person name="Neilson J.A."/>
            <person name="Onodera N.T."/>
            <person name="Poole A.M."/>
            <person name="Pritham E.J."/>
            <person name="Richards T.A."/>
            <person name="Rocap G."/>
            <person name="Roy S.W."/>
            <person name="Sarai C."/>
            <person name="Schaack S."/>
            <person name="Shirato S."/>
            <person name="Slamovits C.H."/>
            <person name="Spencer D.F."/>
            <person name="Suzuki S."/>
            <person name="Worden A.Z."/>
            <person name="Zauner S."/>
            <person name="Barry K."/>
            <person name="Bell C."/>
            <person name="Bharti A.K."/>
            <person name="Crow J.A."/>
            <person name="Grimwood J."/>
            <person name="Kramer R."/>
            <person name="Lindquist E."/>
            <person name="Lucas S."/>
            <person name="Salamov A."/>
            <person name="McFadden G.I."/>
            <person name="Lane C.E."/>
            <person name="Keeling P.J."/>
            <person name="Gray M.W."/>
            <person name="Grigoriev I.V."/>
            <person name="Archibald J.M."/>
        </authorList>
    </citation>
    <scope>NUCLEOTIDE SEQUENCE</scope>
    <source>
        <strain evidence="3 5">CCMP2712</strain>
    </source>
</reference>
<dbReference type="Pfam" id="PF18961">
    <property type="entry name" value="DUF5703_N"/>
    <property type="match status" value="1"/>
</dbReference>
<dbReference type="HOGENOM" id="CLU_009745_0_0_1"/>
<evidence type="ECO:0000256" key="1">
    <source>
        <dbReference type="SAM" id="SignalP"/>
    </source>
</evidence>
<evidence type="ECO:0000313" key="4">
    <source>
        <dbReference type="EnsemblProtists" id="EKX40799"/>
    </source>
</evidence>
<dbReference type="KEGG" id="gtt:GUITHDRAFT_113066"/>
<evidence type="ECO:0000259" key="2">
    <source>
        <dbReference type="Pfam" id="PF18961"/>
    </source>
</evidence>